<dbReference type="Proteomes" id="UP000558284">
    <property type="component" value="Unassembled WGS sequence"/>
</dbReference>
<dbReference type="EMBL" id="JACDTY010000007">
    <property type="protein sequence ID" value="MBA1141751.1"/>
    <property type="molecule type" value="Genomic_DNA"/>
</dbReference>
<reference evidence="1 2" key="1">
    <citation type="submission" date="2020-07" db="EMBL/GenBank/DDBJ databases">
        <title>Definition of the novel symbiovar canariense within Mesorhizobium novociceri, a new species of genus Mesorhizobium nodulating Cicer canariense in the Caldera de Taburiente National Park (La Palma, Canary Islands).</title>
        <authorList>
            <person name="Leon-Barrios M."/>
            <person name="Perez-Yepez J."/>
            <person name="Flores-Felix J.D."/>
            <person name="Ramirez-Baena M.H."/>
            <person name="Pulido-Suarez L."/>
            <person name="Igual J.M."/>
            <person name="Velazquez E."/>
            <person name="Peix A."/>
        </authorList>
    </citation>
    <scope>NUCLEOTIDE SEQUENCE [LARGE SCALE GENOMIC DNA]</scope>
    <source>
        <strain evidence="1 2">CCANP35</strain>
    </source>
</reference>
<comment type="caution">
    <text evidence="1">The sequence shown here is derived from an EMBL/GenBank/DDBJ whole genome shotgun (WGS) entry which is preliminary data.</text>
</comment>
<name>A0A838B6Z6_9HYPH</name>
<accession>A0A838B6Z6</accession>
<evidence type="ECO:0000313" key="2">
    <source>
        <dbReference type="Proteomes" id="UP000558284"/>
    </source>
</evidence>
<dbReference type="RefSeq" id="WP_181058630.1">
    <property type="nucleotide sequence ID" value="NZ_JACDTY010000007.1"/>
</dbReference>
<keyword evidence="2" id="KW-1185">Reference proteome</keyword>
<sequence>MARFDTFERDLKLATAGMEPAAINAALAKYARSELAKAIAAGASPQYDRYVNGVPGLAEEAVVAPGSILYVFSNWPLVINAALAELERRAPRRSGRYARSFVVVVAGRVVVTDFSRIRPDAEITIFNAYPSTRKIETGYNGYGARHFDLSKAALNRRFGSVFQFEMKFVDVPGGINPLAPYHLKRTTRRRAAGSPLTYPALVINAL</sequence>
<evidence type="ECO:0000313" key="1">
    <source>
        <dbReference type="EMBL" id="MBA1141751.1"/>
    </source>
</evidence>
<organism evidence="1 2">
    <name type="scientific">Mesorhizobium neociceri</name>
    <dbReference type="NCBI Taxonomy" id="1307853"/>
    <lineage>
        <taxon>Bacteria</taxon>
        <taxon>Pseudomonadati</taxon>
        <taxon>Pseudomonadota</taxon>
        <taxon>Alphaproteobacteria</taxon>
        <taxon>Hyphomicrobiales</taxon>
        <taxon>Phyllobacteriaceae</taxon>
        <taxon>Mesorhizobium</taxon>
    </lineage>
</organism>
<protein>
    <submittedName>
        <fullName evidence="1">Uncharacterized protein</fullName>
    </submittedName>
</protein>
<gene>
    <name evidence="1" type="ORF">H0241_15995</name>
</gene>
<proteinExistence type="predicted"/>
<dbReference type="AlphaFoldDB" id="A0A838B6Z6"/>